<accession>A0ABD2PPY8</accession>
<name>A0ABD2PPY8_9PLAT</name>
<evidence type="ECO:0008006" key="3">
    <source>
        <dbReference type="Google" id="ProtNLM"/>
    </source>
</evidence>
<evidence type="ECO:0000313" key="2">
    <source>
        <dbReference type="Proteomes" id="UP001626550"/>
    </source>
</evidence>
<dbReference type="InterPro" id="IPR013783">
    <property type="entry name" value="Ig-like_fold"/>
</dbReference>
<feature type="non-terminal residue" evidence="1">
    <location>
        <position position="1"/>
    </location>
</feature>
<keyword evidence="2" id="KW-1185">Reference proteome</keyword>
<dbReference type="EMBL" id="JBJKFK010004326">
    <property type="protein sequence ID" value="KAL3309078.1"/>
    <property type="molecule type" value="Genomic_DNA"/>
</dbReference>
<reference evidence="1 2" key="1">
    <citation type="submission" date="2024-11" db="EMBL/GenBank/DDBJ databases">
        <title>Adaptive evolution of stress response genes in parasites aligns with host niche diversity.</title>
        <authorList>
            <person name="Hahn C."/>
            <person name="Resl P."/>
        </authorList>
    </citation>
    <scope>NUCLEOTIDE SEQUENCE [LARGE SCALE GENOMIC DNA]</scope>
    <source>
        <strain evidence="1">EGGRZ-B1_66</strain>
        <tissue evidence="1">Body</tissue>
    </source>
</reference>
<gene>
    <name evidence="1" type="ORF">Ciccas_012380</name>
</gene>
<evidence type="ECO:0000313" key="1">
    <source>
        <dbReference type="EMBL" id="KAL3309078.1"/>
    </source>
</evidence>
<dbReference type="InterPro" id="IPR036116">
    <property type="entry name" value="FN3_sf"/>
</dbReference>
<dbReference type="Gene3D" id="2.60.40.10">
    <property type="entry name" value="Immunoglobulins"/>
    <property type="match status" value="1"/>
</dbReference>
<organism evidence="1 2">
    <name type="scientific">Cichlidogyrus casuarinus</name>
    <dbReference type="NCBI Taxonomy" id="1844966"/>
    <lineage>
        <taxon>Eukaryota</taxon>
        <taxon>Metazoa</taxon>
        <taxon>Spiralia</taxon>
        <taxon>Lophotrochozoa</taxon>
        <taxon>Platyhelminthes</taxon>
        <taxon>Monogenea</taxon>
        <taxon>Monopisthocotylea</taxon>
        <taxon>Dactylogyridea</taxon>
        <taxon>Ancyrocephalidae</taxon>
        <taxon>Cichlidogyrus</taxon>
    </lineage>
</organism>
<dbReference type="AlphaFoldDB" id="A0ABD2PPY8"/>
<comment type="caution">
    <text evidence="1">The sequence shown here is derived from an EMBL/GenBank/DDBJ whole genome shotgun (WGS) entry which is preliminary data.</text>
</comment>
<protein>
    <recommendedName>
        <fullName evidence="3">Fibronectin type-III domain-containing protein</fullName>
    </recommendedName>
</protein>
<sequence>VYVTAAVAGQDGHNLVYNPSFGDPNSPKFIAITNNLCSPMATFISQTATVATTIPLTTITGLNPCTIYSIAFKTVGAGNNEDIMKSEFSTPLLVKTVVEKPAPVDSVTVTPLNANSVTVVIADSAARSCGTPAYTVSIRNTATDITVVSDTSPGKTFVLDGLTNTTDYVAEALVFDSATNVYSAP</sequence>
<proteinExistence type="predicted"/>
<dbReference type="Proteomes" id="UP001626550">
    <property type="component" value="Unassembled WGS sequence"/>
</dbReference>
<feature type="non-terminal residue" evidence="1">
    <location>
        <position position="185"/>
    </location>
</feature>
<dbReference type="SUPFAM" id="SSF49265">
    <property type="entry name" value="Fibronectin type III"/>
    <property type="match status" value="1"/>
</dbReference>